<proteinExistence type="predicted"/>
<comment type="caution">
    <text evidence="1">The sequence shown here is derived from an EMBL/GenBank/DDBJ whole genome shotgun (WGS) entry which is preliminary data.</text>
</comment>
<gene>
    <name evidence="1" type="ORF">E2C01_068453</name>
</gene>
<reference evidence="1 2" key="1">
    <citation type="submission" date="2019-05" db="EMBL/GenBank/DDBJ databases">
        <title>Another draft genome of Portunus trituberculatus and its Hox gene families provides insights of decapod evolution.</title>
        <authorList>
            <person name="Jeong J.-H."/>
            <person name="Song I."/>
            <person name="Kim S."/>
            <person name="Choi T."/>
            <person name="Kim D."/>
            <person name="Ryu S."/>
            <person name="Kim W."/>
        </authorList>
    </citation>
    <scope>NUCLEOTIDE SEQUENCE [LARGE SCALE GENOMIC DNA]</scope>
    <source>
        <tissue evidence="1">Muscle</tissue>
    </source>
</reference>
<evidence type="ECO:0000313" key="1">
    <source>
        <dbReference type="EMBL" id="MPC74107.1"/>
    </source>
</evidence>
<name>A0A5B7HXX6_PORTR</name>
<sequence>MSELMNEIFKSVFNEEGDFMKPNNQMTQEELRKVVHKHKVSKLLENLDIRKAMGHDGVSGWTLRECREQMVAPIWHVINSSPPPLPCHRLMKPRYCPEVGFTRPHSTQAEVLSKLGFLEGSRGQGLNQ</sequence>
<keyword evidence="2" id="KW-1185">Reference proteome</keyword>
<accession>A0A5B7HXX6</accession>
<dbReference type="EMBL" id="VSRR010038249">
    <property type="protein sequence ID" value="MPC74107.1"/>
    <property type="molecule type" value="Genomic_DNA"/>
</dbReference>
<evidence type="ECO:0000313" key="2">
    <source>
        <dbReference type="Proteomes" id="UP000324222"/>
    </source>
</evidence>
<dbReference type="AlphaFoldDB" id="A0A5B7HXX6"/>
<organism evidence="1 2">
    <name type="scientific">Portunus trituberculatus</name>
    <name type="common">Swimming crab</name>
    <name type="synonym">Neptunus trituberculatus</name>
    <dbReference type="NCBI Taxonomy" id="210409"/>
    <lineage>
        <taxon>Eukaryota</taxon>
        <taxon>Metazoa</taxon>
        <taxon>Ecdysozoa</taxon>
        <taxon>Arthropoda</taxon>
        <taxon>Crustacea</taxon>
        <taxon>Multicrustacea</taxon>
        <taxon>Malacostraca</taxon>
        <taxon>Eumalacostraca</taxon>
        <taxon>Eucarida</taxon>
        <taxon>Decapoda</taxon>
        <taxon>Pleocyemata</taxon>
        <taxon>Brachyura</taxon>
        <taxon>Eubrachyura</taxon>
        <taxon>Portunoidea</taxon>
        <taxon>Portunidae</taxon>
        <taxon>Portuninae</taxon>
        <taxon>Portunus</taxon>
    </lineage>
</organism>
<protein>
    <submittedName>
        <fullName evidence="1">Uncharacterized protein</fullName>
    </submittedName>
</protein>
<dbReference type="Proteomes" id="UP000324222">
    <property type="component" value="Unassembled WGS sequence"/>
</dbReference>